<dbReference type="Gene3D" id="1.20.80.30">
    <property type="match status" value="1"/>
</dbReference>
<evidence type="ECO:0000256" key="2">
    <source>
        <dbReference type="ARBA" id="ARBA00007837"/>
    </source>
</evidence>
<keyword evidence="7 13" id="KW-0418">Kinase</keyword>
<keyword evidence="13" id="KW-0670">Pyruvate</keyword>
<keyword evidence="9" id="KW-0460">Magnesium</keyword>
<dbReference type="Pfam" id="PF02896">
    <property type="entry name" value="PEP-utilizers_C"/>
    <property type="match status" value="1"/>
</dbReference>
<dbReference type="Gene3D" id="3.50.30.10">
    <property type="entry name" value="Phosphohistidine domain"/>
    <property type="match status" value="1"/>
</dbReference>
<dbReference type="InterPro" id="IPR000121">
    <property type="entry name" value="PEP_util_C"/>
</dbReference>
<dbReference type="SUPFAM" id="SSF52009">
    <property type="entry name" value="Phosphohistidine domain"/>
    <property type="match status" value="1"/>
</dbReference>
<evidence type="ECO:0000256" key="7">
    <source>
        <dbReference type="ARBA" id="ARBA00022777"/>
    </source>
</evidence>
<sequence length="884" mass="98051">MENKLIYEFSSHKTDGEASLSNLLGSKGANLAEMSKLGIEVPPGFTITTEVCNYFSHNNHLPDGLKEEIVNCVRNLESFSNKSFGEGKSPLLLSVRSGGMISMPGMMDSILNIGVNDENVGHLAETFSDERFALDSYRRLIQMYSNVVLGVEHKRFEAVIANKKRMDDVVSDADFNVDQLNWIINAYKNTVERFTGSKFPQDPYEQLLGAVEAVFSSWQNKRAITYRKINNIPDSLGTGATIQNMVFGNLNDKSGTGVAFTRNPSSGIKELYGEYLINAQGEDVVAGIRTPHPISDNDSIEQQSLESKFPAVYKEIQNISSKLESHFKEVQDIEFTIENEKIYLLQTRKAKRTAQASVKIAIDMKNEGITTKEEALIMVDANNITNLLHPQFVAKQEKKIFTKALNASPGAAVGEIVFDADKAEKEASRGRNVILVRDETSPEDIQGMHSSVGILTTKGGMTSHAAVVARGMGKPCVVGAEGLTIDITNKTISNGEKVLTDGDVISIDGSLGEVYIGELETEPPKPSKEFNTLMEWCDEYKRLAVRANAETALDTKKSLEFGAEGIGLCRTEHMFFEGERIIPMREMIMSDSKQGRKRALKKLIDFQISDFESLFTLLRDKPVTVRLLDPPMHEFLPKSDIEMAELGNAIGVSSNYIREMLLKLSESNPMLGHRGVRLGLSYPEIYEMQVEAILIAAYNLQNNEGVKVYPEIMIPLVMNAEELSQMKNILVKKLSKVQKKLDFIFNYTIGTMIELPSAALNSELIAKNADFFSFGTNDLTQTTLGLSRDDASKFLTQYVENDIFSQDPFVSIDKETVGKAIEISVNDGRQSNKDLKIGVCGEHAGESESIRFFNTLAIDYISCSPFRIPTAKLAAAQAEIIKNY</sequence>
<dbReference type="InterPro" id="IPR036637">
    <property type="entry name" value="Phosphohistidine_dom_sf"/>
</dbReference>
<dbReference type="SUPFAM" id="SSF51621">
    <property type="entry name" value="Phosphoenolpyruvate/pyruvate domain"/>
    <property type="match status" value="1"/>
</dbReference>
<organism evidence="13">
    <name type="scientific">uncultured organism MedDCM-OCT-S04-C478</name>
    <dbReference type="NCBI Taxonomy" id="743617"/>
    <lineage>
        <taxon>unclassified sequences</taxon>
        <taxon>environmental samples</taxon>
    </lineage>
</organism>
<dbReference type="EC" id="2.7.9.1" evidence="3"/>
<name>D6PK42_9ZZZZ</name>
<dbReference type="GO" id="GO:0050242">
    <property type="term" value="F:pyruvate, phosphate dikinase activity"/>
    <property type="evidence" value="ECO:0007669"/>
    <property type="project" value="UniProtKB-EC"/>
</dbReference>
<dbReference type="Gene3D" id="3.30.1490.20">
    <property type="entry name" value="ATP-grasp fold, A domain"/>
    <property type="match status" value="1"/>
</dbReference>
<evidence type="ECO:0000256" key="3">
    <source>
        <dbReference type="ARBA" id="ARBA00011994"/>
    </source>
</evidence>
<dbReference type="PANTHER" id="PTHR22931">
    <property type="entry name" value="PHOSPHOENOLPYRUVATE DIKINASE-RELATED"/>
    <property type="match status" value="1"/>
</dbReference>
<keyword evidence="5" id="KW-0479">Metal-binding</keyword>
<dbReference type="Gene3D" id="3.20.20.60">
    <property type="entry name" value="Phosphoenolpyruvate-binding domains"/>
    <property type="match status" value="1"/>
</dbReference>
<dbReference type="InterPro" id="IPR040442">
    <property type="entry name" value="Pyrv_kinase-like_dom_sf"/>
</dbReference>
<keyword evidence="8" id="KW-0067">ATP-binding</keyword>
<dbReference type="SUPFAM" id="SSF56059">
    <property type="entry name" value="Glutathione synthetase ATP-binding domain-like"/>
    <property type="match status" value="1"/>
</dbReference>
<protein>
    <recommendedName>
        <fullName evidence="3">pyruvate, phosphate dikinase</fullName>
        <ecNumber evidence="3">2.7.9.1</ecNumber>
    </recommendedName>
</protein>
<dbReference type="InterPro" id="IPR008279">
    <property type="entry name" value="PEP-util_enz_mobile_dom"/>
</dbReference>
<feature type="domain" description="Pyruvate phosphate dikinase AMP/ATP-binding" evidence="11">
    <location>
        <begin position="60"/>
        <end position="294"/>
    </location>
</feature>
<comment type="similarity">
    <text evidence="2">Belongs to the PEP-utilizing enzyme family.</text>
</comment>
<reference evidence="13" key="1">
    <citation type="journal article" date="2010" name="ISME J.">
        <title>Metagenome of the Mediterranean deep chlorophyll maximum studied by direct and fosmid library 454 pyrosequencing.</title>
        <authorList>
            <person name="Ghai R."/>
            <person name="Martin-Cuadrado A.B."/>
            <person name="Molto A.G."/>
            <person name="Heredia I.G."/>
            <person name="Cabrera R."/>
            <person name="Martin J."/>
            <person name="Verdu M."/>
            <person name="Deschamps P."/>
            <person name="Moreira D."/>
            <person name="Lopez-Garcia P."/>
            <person name="Mira A."/>
            <person name="Rodriguez-Valera F."/>
        </authorList>
    </citation>
    <scope>NUCLEOTIDE SEQUENCE</scope>
</reference>
<dbReference type="NCBIfam" id="NF004531">
    <property type="entry name" value="PRK05878.1"/>
    <property type="match status" value="1"/>
</dbReference>
<keyword evidence="4" id="KW-0808">Transferase</keyword>
<dbReference type="PROSITE" id="PS00370">
    <property type="entry name" value="PEP_ENZYMES_PHOS_SITE"/>
    <property type="match status" value="1"/>
</dbReference>
<dbReference type="Gene3D" id="1.10.189.10">
    <property type="entry name" value="Pyruvate Phosphate Dikinase, domain 2"/>
    <property type="match status" value="1"/>
</dbReference>
<dbReference type="EMBL" id="GU943118">
    <property type="protein sequence ID" value="ADD96093.1"/>
    <property type="molecule type" value="Genomic_DNA"/>
</dbReference>
<dbReference type="PIRSF" id="PIRSF000853">
    <property type="entry name" value="PPDK"/>
    <property type="match status" value="1"/>
</dbReference>
<dbReference type="GO" id="GO:0016301">
    <property type="term" value="F:kinase activity"/>
    <property type="evidence" value="ECO:0007669"/>
    <property type="project" value="UniProtKB-KW"/>
</dbReference>
<evidence type="ECO:0000256" key="6">
    <source>
        <dbReference type="ARBA" id="ARBA00022741"/>
    </source>
</evidence>
<dbReference type="PROSITE" id="PS00742">
    <property type="entry name" value="PEP_ENZYMES_2"/>
    <property type="match status" value="1"/>
</dbReference>
<evidence type="ECO:0000256" key="5">
    <source>
        <dbReference type="ARBA" id="ARBA00022723"/>
    </source>
</evidence>
<dbReference type="InterPro" id="IPR013815">
    <property type="entry name" value="ATP_grasp_subdomain_1"/>
</dbReference>
<evidence type="ECO:0000259" key="12">
    <source>
        <dbReference type="Pfam" id="PF02896"/>
    </source>
</evidence>
<dbReference type="PANTHER" id="PTHR22931:SF9">
    <property type="entry name" value="PYRUVATE, PHOSPHATE DIKINASE 1, CHLOROPLASTIC"/>
    <property type="match status" value="1"/>
</dbReference>
<dbReference type="Gene3D" id="3.30.470.20">
    <property type="entry name" value="ATP-grasp fold, B domain"/>
    <property type="match status" value="1"/>
</dbReference>
<feature type="domain" description="PEP-utilising enzyme C-terminal" evidence="12">
    <location>
        <begin position="527"/>
        <end position="879"/>
    </location>
</feature>
<dbReference type="InterPro" id="IPR002192">
    <property type="entry name" value="PPDK_AMP/ATP-bd"/>
</dbReference>
<evidence type="ECO:0000256" key="4">
    <source>
        <dbReference type="ARBA" id="ARBA00022679"/>
    </source>
</evidence>
<comment type="cofactor">
    <cofactor evidence="1">
        <name>Mg(2+)</name>
        <dbReference type="ChEBI" id="CHEBI:18420"/>
    </cofactor>
</comment>
<accession>D6PK42</accession>
<evidence type="ECO:0000313" key="13">
    <source>
        <dbReference type="EMBL" id="ADD96093.1"/>
    </source>
</evidence>
<evidence type="ECO:0000259" key="11">
    <source>
        <dbReference type="Pfam" id="PF01326"/>
    </source>
</evidence>
<evidence type="ECO:0000256" key="9">
    <source>
        <dbReference type="ARBA" id="ARBA00022842"/>
    </source>
</evidence>
<evidence type="ECO:0000256" key="8">
    <source>
        <dbReference type="ARBA" id="ARBA00022840"/>
    </source>
</evidence>
<dbReference type="InterPro" id="IPR015813">
    <property type="entry name" value="Pyrv/PenolPyrv_kinase-like_dom"/>
</dbReference>
<dbReference type="GO" id="GO:0046872">
    <property type="term" value="F:metal ion binding"/>
    <property type="evidence" value="ECO:0007669"/>
    <property type="project" value="UniProtKB-KW"/>
</dbReference>
<proteinExistence type="inferred from homology"/>
<evidence type="ECO:0000256" key="1">
    <source>
        <dbReference type="ARBA" id="ARBA00001946"/>
    </source>
</evidence>
<dbReference type="AlphaFoldDB" id="D6PK42"/>
<feature type="domain" description="PEP-utilising enzyme mobile" evidence="10">
    <location>
        <begin position="432"/>
        <end position="512"/>
    </location>
</feature>
<dbReference type="InterPro" id="IPR010121">
    <property type="entry name" value="Pyruvate_phosphate_dikinase"/>
</dbReference>
<dbReference type="InterPro" id="IPR023151">
    <property type="entry name" value="PEP_util_CS"/>
</dbReference>
<feature type="domain" description="Pyruvate phosphate dikinase AMP/ATP-binding" evidence="11">
    <location>
        <begin position="313"/>
        <end position="367"/>
    </location>
</feature>
<evidence type="ECO:0000259" key="10">
    <source>
        <dbReference type="Pfam" id="PF00391"/>
    </source>
</evidence>
<dbReference type="Pfam" id="PF01326">
    <property type="entry name" value="PPDK_N"/>
    <property type="match status" value="2"/>
</dbReference>
<dbReference type="InterPro" id="IPR018274">
    <property type="entry name" value="PEP_util_AS"/>
</dbReference>
<keyword evidence="6" id="KW-0547">Nucleotide-binding</keyword>
<dbReference type="GO" id="GO:0005524">
    <property type="term" value="F:ATP binding"/>
    <property type="evidence" value="ECO:0007669"/>
    <property type="project" value="UniProtKB-KW"/>
</dbReference>
<dbReference type="Pfam" id="PF00391">
    <property type="entry name" value="PEP-utilizers"/>
    <property type="match status" value="1"/>
</dbReference>
<dbReference type="NCBIfam" id="TIGR01828">
    <property type="entry name" value="pyru_phos_dikin"/>
    <property type="match status" value="1"/>
</dbReference>